<feature type="domain" description="Phospholipid/glycerol acyltransferase" evidence="14">
    <location>
        <begin position="171"/>
        <end position="282"/>
    </location>
</feature>
<dbReference type="Proteomes" id="UP000827721">
    <property type="component" value="Unassembled WGS sequence"/>
</dbReference>
<evidence type="ECO:0000256" key="1">
    <source>
        <dbReference type="ARBA" id="ARBA00004370"/>
    </source>
</evidence>
<feature type="transmembrane region" description="Helical" evidence="13">
    <location>
        <begin position="73"/>
        <end position="94"/>
    </location>
</feature>
<keyword evidence="5" id="KW-0808">Transferase</keyword>
<comment type="pathway">
    <text evidence="2">Lipid metabolism.</text>
</comment>
<keyword evidence="12" id="KW-0012">Acyltransferase</keyword>
<gene>
    <name evidence="15" type="ORF">JRO89_XS02G0007000</name>
</gene>
<comment type="caution">
    <text evidence="15">The sequence shown here is derived from an EMBL/GenBank/DDBJ whole genome shotgun (WGS) entry which is preliminary data.</text>
</comment>
<sequence length="382" mass="44163">MEIICIQFRDQKMRDLLDISPTLTEAAGAIVDDTFTRCFKSNPPEPWNWNVYLFPLWCCGVVVRYLVLFPIRVLVLTIGWIIFLSAFIPVHLLLKGHDKLRIKLEVLIIEPTTLNSMLLAYVNDLNVLKVNLSEYLRVYRCLVELICSFFVASWTGVVKYHGPRPSNRPKQVFVANHTSMIDFIVLEQMTAFAVIMQKHPGWVGLLQSTILESVGCIWFNRSEAKDREIVAKKLRDHVQGADNNPLLIFPEGTCVNNHYTVMFKKGAFELGCTVCPVAIKYNKIFVDAFWNSRKQSFTMHLLQLMTSWAVVCDVWYLEPQTLKPGETAIEFAERVRDIISVRAGLKKVPWDGYLKYSRPSPKHRERKQQSFAEYVLQRLEEK</sequence>
<reference evidence="15 16" key="1">
    <citation type="submission" date="2021-02" db="EMBL/GenBank/DDBJ databases">
        <title>Plant Genome Project.</title>
        <authorList>
            <person name="Zhang R.-G."/>
        </authorList>
    </citation>
    <scope>NUCLEOTIDE SEQUENCE [LARGE SCALE GENOMIC DNA]</scope>
    <source>
        <tissue evidence="15">Leaves</tissue>
    </source>
</reference>
<dbReference type="Pfam" id="PF01553">
    <property type="entry name" value="Acyltransferase"/>
    <property type="match status" value="1"/>
</dbReference>
<evidence type="ECO:0000256" key="11">
    <source>
        <dbReference type="ARBA" id="ARBA00023264"/>
    </source>
</evidence>
<keyword evidence="10" id="KW-0594">Phospholipid biosynthesis</keyword>
<organism evidence="15 16">
    <name type="scientific">Xanthoceras sorbifolium</name>
    <dbReference type="NCBI Taxonomy" id="99658"/>
    <lineage>
        <taxon>Eukaryota</taxon>
        <taxon>Viridiplantae</taxon>
        <taxon>Streptophyta</taxon>
        <taxon>Embryophyta</taxon>
        <taxon>Tracheophyta</taxon>
        <taxon>Spermatophyta</taxon>
        <taxon>Magnoliopsida</taxon>
        <taxon>eudicotyledons</taxon>
        <taxon>Gunneridae</taxon>
        <taxon>Pentapetalae</taxon>
        <taxon>rosids</taxon>
        <taxon>malvids</taxon>
        <taxon>Sapindales</taxon>
        <taxon>Sapindaceae</taxon>
        <taxon>Xanthoceroideae</taxon>
        <taxon>Xanthoceras</taxon>
    </lineage>
</organism>
<accession>A0ABQ8IDT6</accession>
<evidence type="ECO:0000256" key="2">
    <source>
        <dbReference type="ARBA" id="ARBA00005189"/>
    </source>
</evidence>
<evidence type="ECO:0000256" key="8">
    <source>
        <dbReference type="ARBA" id="ARBA00023098"/>
    </source>
</evidence>
<name>A0ABQ8IDT6_9ROSI</name>
<keyword evidence="9 13" id="KW-0472">Membrane</keyword>
<evidence type="ECO:0000256" key="4">
    <source>
        <dbReference type="ARBA" id="ARBA00022516"/>
    </source>
</evidence>
<feature type="transmembrane region" description="Helical" evidence="13">
    <location>
        <begin position="142"/>
        <end position="160"/>
    </location>
</feature>
<evidence type="ECO:0000256" key="6">
    <source>
        <dbReference type="ARBA" id="ARBA00022692"/>
    </source>
</evidence>
<dbReference type="EMBL" id="JAFEMO010000002">
    <property type="protein sequence ID" value="KAH7574803.1"/>
    <property type="molecule type" value="Genomic_DNA"/>
</dbReference>
<keyword evidence="6 13" id="KW-0812">Transmembrane</keyword>
<evidence type="ECO:0000256" key="12">
    <source>
        <dbReference type="ARBA" id="ARBA00023315"/>
    </source>
</evidence>
<keyword evidence="7 13" id="KW-1133">Transmembrane helix</keyword>
<evidence type="ECO:0000256" key="3">
    <source>
        <dbReference type="ARBA" id="ARBA00008655"/>
    </source>
</evidence>
<evidence type="ECO:0000256" key="7">
    <source>
        <dbReference type="ARBA" id="ARBA00022989"/>
    </source>
</evidence>
<evidence type="ECO:0000256" key="13">
    <source>
        <dbReference type="SAM" id="Phobius"/>
    </source>
</evidence>
<dbReference type="PANTHER" id="PTHR23063:SF2">
    <property type="entry name" value="GLYCEROL-3-PHOSPHATE ACYLTRANSFERASE 4, ISOFORM D-RELATED"/>
    <property type="match status" value="1"/>
</dbReference>
<dbReference type="CDD" id="cd07991">
    <property type="entry name" value="LPLAT_LPCAT1-like"/>
    <property type="match status" value="1"/>
</dbReference>
<evidence type="ECO:0000313" key="16">
    <source>
        <dbReference type="Proteomes" id="UP000827721"/>
    </source>
</evidence>
<keyword evidence="11" id="KW-1208">Phospholipid metabolism</keyword>
<proteinExistence type="inferred from homology"/>
<dbReference type="InterPro" id="IPR045252">
    <property type="entry name" value="LPCAT1-like"/>
</dbReference>
<dbReference type="SUPFAM" id="SSF69593">
    <property type="entry name" value="Glycerol-3-phosphate (1)-acyltransferase"/>
    <property type="match status" value="1"/>
</dbReference>
<evidence type="ECO:0000259" key="14">
    <source>
        <dbReference type="SMART" id="SM00563"/>
    </source>
</evidence>
<evidence type="ECO:0000256" key="5">
    <source>
        <dbReference type="ARBA" id="ARBA00022679"/>
    </source>
</evidence>
<dbReference type="SMART" id="SM00563">
    <property type="entry name" value="PlsC"/>
    <property type="match status" value="1"/>
</dbReference>
<evidence type="ECO:0000256" key="9">
    <source>
        <dbReference type="ARBA" id="ARBA00023136"/>
    </source>
</evidence>
<keyword evidence="8" id="KW-0443">Lipid metabolism</keyword>
<evidence type="ECO:0000313" key="15">
    <source>
        <dbReference type="EMBL" id="KAH7574803.1"/>
    </source>
</evidence>
<evidence type="ECO:0000256" key="10">
    <source>
        <dbReference type="ARBA" id="ARBA00023209"/>
    </source>
</evidence>
<protein>
    <recommendedName>
        <fullName evidence="14">Phospholipid/glycerol acyltransferase domain-containing protein</fullName>
    </recommendedName>
</protein>
<dbReference type="PANTHER" id="PTHR23063">
    <property type="entry name" value="PHOSPHOLIPID ACYLTRANSFERASE"/>
    <property type="match status" value="1"/>
</dbReference>
<keyword evidence="16" id="KW-1185">Reference proteome</keyword>
<comment type="subcellular location">
    <subcellularLocation>
        <location evidence="1">Membrane</location>
    </subcellularLocation>
</comment>
<feature type="transmembrane region" description="Helical" evidence="13">
    <location>
        <begin position="49"/>
        <end position="67"/>
    </location>
</feature>
<keyword evidence="4" id="KW-0444">Lipid biosynthesis</keyword>
<dbReference type="InterPro" id="IPR002123">
    <property type="entry name" value="Plipid/glycerol_acylTrfase"/>
</dbReference>
<comment type="similarity">
    <text evidence="3">Belongs to the 1-acyl-sn-glycerol-3-phosphate acyltransferase family.</text>
</comment>